<dbReference type="RefSeq" id="WP_115170381.1">
    <property type="nucleotide sequence ID" value="NZ_UGYW01000002.1"/>
</dbReference>
<feature type="transmembrane region" description="Helical" evidence="1">
    <location>
        <begin position="92"/>
        <end position="109"/>
    </location>
</feature>
<proteinExistence type="predicted"/>
<organism evidence="2 3">
    <name type="scientific">Sphingobacterium spiritivorum</name>
    <name type="common">Flavobacterium spiritivorum</name>
    <dbReference type="NCBI Taxonomy" id="258"/>
    <lineage>
        <taxon>Bacteria</taxon>
        <taxon>Pseudomonadati</taxon>
        <taxon>Bacteroidota</taxon>
        <taxon>Sphingobacteriia</taxon>
        <taxon>Sphingobacteriales</taxon>
        <taxon>Sphingobacteriaceae</taxon>
        <taxon>Sphingobacterium</taxon>
    </lineage>
</organism>
<keyword evidence="1" id="KW-1133">Transmembrane helix</keyword>
<evidence type="ECO:0000313" key="2">
    <source>
        <dbReference type="EMBL" id="SUJ16212.1"/>
    </source>
</evidence>
<dbReference type="EMBL" id="UGYW01000002">
    <property type="protein sequence ID" value="SUJ16212.1"/>
    <property type="molecule type" value="Genomic_DNA"/>
</dbReference>
<evidence type="ECO:0000313" key="3">
    <source>
        <dbReference type="Proteomes" id="UP000254893"/>
    </source>
</evidence>
<feature type="transmembrane region" description="Helical" evidence="1">
    <location>
        <begin position="55"/>
        <end position="72"/>
    </location>
</feature>
<keyword evidence="1" id="KW-0812">Transmembrane</keyword>
<dbReference type="AlphaFoldDB" id="A0A380CC57"/>
<accession>A0A380CC57</accession>
<feature type="transmembrane region" description="Helical" evidence="1">
    <location>
        <begin position="121"/>
        <end position="142"/>
    </location>
</feature>
<gene>
    <name evidence="2" type="ORF">NCTC11388_02551</name>
</gene>
<sequence length="152" mass="17790">MFLRIVINTLTALLIFPVVISYKEWGNILSGNYQYYDTTYGSAGEYISKTILHPMAYPLVPVLFLLFILMPFHFIKNYYKHKGSELSFLKKWLIFSLLIVICGILWGMVSNLWQTVWYHNLVYLVYISGFSLFFTALLHFTADKVKEKPVAR</sequence>
<dbReference type="Proteomes" id="UP000254893">
    <property type="component" value="Unassembled WGS sequence"/>
</dbReference>
<keyword evidence="1" id="KW-0472">Membrane</keyword>
<reference evidence="2 3" key="1">
    <citation type="submission" date="2018-06" db="EMBL/GenBank/DDBJ databases">
        <authorList>
            <consortium name="Pathogen Informatics"/>
            <person name="Doyle S."/>
        </authorList>
    </citation>
    <scope>NUCLEOTIDE SEQUENCE [LARGE SCALE GENOMIC DNA]</scope>
    <source>
        <strain evidence="2 3">NCTC11388</strain>
    </source>
</reference>
<protein>
    <submittedName>
        <fullName evidence="2">Uncharacterized protein</fullName>
    </submittedName>
</protein>
<name>A0A380CC57_SPHSI</name>
<evidence type="ECO:0000256" key="1">
    <source>
        <dbReference type="SAM" id="Phobius"/>
    </source>
</evidence>